<evidence type="ECO:0000256" key="2">
    <source>
        <dbReference type="ARBA" id="ARBA00007257"/>
    </source>
</evidence>
<evidence type="ECO:0000313" key="8">
    <source>
        <dbReference type="Proteomes" id="UP001202961"/>
    </source>
</evidence>
<evidence type="ECO:0000259" key="6">
    <source>
        <dbReference type="Pfam" id="PF17210"/>
    </source>
</evidence>
<feature type="domain" description="SD-repeat containing protein B" evidence="6">
    <location>
        <begin position="1201"/>
        <end position="1275"/>
    </location>
</feature>
<dbReference type="Proteomes" id="UP001202961">
    <property type="component" value="Unassembled WGS sequence"/>
</dbReference>
<dbReference type="SUPFAM" id="SSF69318">
    <property type="entry name" value="Integrin alpha N-terminal domain"/>
    <property type="match status" value="1"/>
</dbReference>
<feature type="domain" description="SD-repeat containing protein B" evidence="6">
    <location>
        <begin position="530"/>
        <end position="607"/>
    </location>
</feature>
<evidence type="ECO:0000256" key="1">
    <source>
        <dbReference type="ARBA" id="ARBA00004613"/>
    </source>
</evidence>
<organism evidence="7 8">
    <name type="scientific">Aporhodopirellula aestuarii</name>
    <dbReference type="NCBI Taxonomy" id="2950107"/>
    <lineage>
        <taxon>Bacteria</taxon>
        <taxon>Pseudomonadati</taxon>
        <taxon>Planctomycetota</taxon>
        <taxon>Planctomycetia</taxon>
        <taxon>Pirellulales</taxon>
        <taxon>Pirellulaceae</taxon>
        <taxon>Aporhodopirellula</taxon>
    </lineage>
</organism>
<feature type="domain" description="SD-repeat containing protein B" evidence="6">
    <location>
        <begin position="868"/>
        <end position="957"/>
    </location>
</feature>
<gene>
    <name evidence="7" type="ORF">NB063_07785</name>
</gene>
<comment type="similarity">
    <text evidence="2">Belongs to the serine-aspartate repeat-containing protein (SDr) family.</text>
</comment>
<feature type="domain" description="SD-repeat containing protein B" evidence="6">
    <location>
        <begin position="646"/>
        <end position="745"/>
    </location>
</feature>
<accession>A0ABT0U1K9</accession>
<dbReference type="Gene3D" id="2.60.40.10">
    <property type="entry name" value="Immunoglobulins"/>
    <property type="match status" value="10"/>
</dbReference>
<evidence type="ECO:0000313" key="7">
    <source>
        <dbReference type="EMBL" id="MCM2370526.1"/>
    </source>
</evidence>
<feature type="domain" description="SD-repeat containing protein B" evidence="6">
    <location>
        <begin position="979"/>
        <end position="1068"/>
    </location>
</feature>
<proteinExistence type="inferred from homology"/>
<feature type="domain" description="SD-repeat containing protein B" evidence="6">
    <location>
        <begin position="757"/>
        <end position="846"/>
    </location>
</feature>
<comment type="caution">
    <text evidence="7">The sequence shown here is derived from an EMBL/GenBank/DDBJ whole genome shotgun (WGS) entry which is preliminary data.</text>
</comment>
<dbReference type="InterPro" id="IPR033764">
    <property type="entry name" value="Sdr_B"/>
</dbReference>
<comment type="subcellular location">
    <subcellularLocation>
        <location evidence="1">Secreted</location>
    </subcellularLocation>
</comment>
<dbReference type="InterPro" id="IPR013783">
    <property type="entry name" value="Ig-like_fold"/>
</dbReference>
<feature type="domain" description="SD-repeat containing protein B" evidence="6">
    <location>
        <begin position="1091"/>
        <end position="1188"/>
    </location>
</feature>
<keyword evidence="8" id="KW-1185">Reference proteome</keyword>
<feature type="region of interest" description="Disordered" evidence="5">
    <location>
        <begin position="253"/>
        <end position="286"/>
    </location>
</feature>
<feature type="domain" description="SD-repeat containing protein B" evidence="6">
    <location>
        <begin position="405"/>
        <end position="494"/>
    </location>
</feature>
<dbReference type="SUPFAM" id="SSF117074">
    <property type="entry name" value="Hypothetical protein PA1324"/>
    <property type="match status" value="10"/>
</dbReference>
<dbReference type="EMBL" id="JAMQBK010000023">
    <property type="protein sequence ID" value="MCM2370526.1"/>
    <property type="molecule type" value="Genomic_DNA"/>
</dbReference>
<keyword evidence="3" id="KW-0964">Secreted</keyword>
<reference evidence="7 8" key="1">
    <citation type="journal article" date="2022" name="Syst. Appl. Microbiol.">
        <title>Rhodopirellula aestuarii sp. nov., a novel member of the genus Rhodopirellula isolated from brackish sediments collected in the Tagus River estuary, Portugal.</title>
        <authorList>
            <person name="Vitorino I.R."/>
            <person name="Klimek D."/>
            <person name="Calusinska M."/>
            <person name="Lobo-da-Cunha A."/>
            <person name="Vasconcelos V."/>
            <person name="Lage O.M."/>
        </authorList>
    </citation>
    <scope>NUCLEOTIDE SEQUENCE [LARGE SCALE GENOMIC DNA]</scope>
    <source>
        <strain evidence="7 8">ICT_H3.1</strain>
    </source>
</reference>
<protein>
    <submittedName>
        <fullName evidence="7">SpaA isopeptide-forming pilin-related protein</fullName>
    </submittedName>
</protein>
<dbReference type="Pfam" id="PF17210">
    <property type="entry name" value="SdrD_B"/>
    <property type="match status" value="9"/>
</dbReference>
<dbReference type="InterPro" id="IPR028994">
    <property type="entry name" value="Integrin_alpha_N"/>
</dbReference>
<feature type="domain" description="SD-repeat containing protein B" evidence="6">
    <location>
        <begin position="284"/>
        <end position="366"/>
    </location>
</feature>
<evidence type="ECO:0000256" key="5">
    <source>
        <dbReference type="SAM" id="MobiDB-lite"/>
    </source>
</evidence>
<name>A0ABT0U1K9_9BACT</name>
<feature type="region of interest" description="Disordered" evidence="5">
    <location>
        <begin position="1839"/>
        <end position="1875"/>
    </location>
</feature>
<sequence length="1875" mass="200013">MPSVIWKHIENFCSGLGFTGSESSRFRGQTPRTPKVRGRRGHLSNLIASTTPRVGVHSRNMRVESLEDRRMMAADPIHVGVVYLETDYLETDVGSDSAGDRFIVTFTGGAPGTKLTELRINTDKDGDGISVGDPIFDTAAGGRGKNGFHAFQLSPGQSELVEVEVVDGGQELILRPTDFQAGDRLIFTIDVDEVLRNLADLEQFNQRLDVITSGQEFQDSILEATFDAPNYYQSSVDAIFLNDYGDPKADFGLNLPPDESDDAESLPNRSAAAVGSVTQTPQPASIGGFVYRDDNDSGTKDPGEIGLGGVTVRLEPIDTIAPQTALTIKTNADGSYQFNNVMPGTYRIVEVDQPADLDDGTDAAGTVSGRVVGSAVNPGDQIVGVVLGGGDAGVNYNFGELPLGSIGGFVYLAAPGEDCDGDHDEEDSQPLSGVEVRLIGADGKTVATTRTGADGSYLFDNLHAGTYTVVEITPAGLIDGGAHTGDIRTLGSNILVGIGSAVDGGQITHIELPSGGHGESYNFCEAAPGSISGQVYHDRDNDGVRDTGEEAIANVSLDLVDSTGSVIATTQTNSQGQYLFDNIAPDTYTIVETQPAGYIDGKDTVGTINGSRVGRVGTDGDSLTQVVLLQGLHGVNYDFGERQVASITGRVHVDIDDDCVYDPGEMTLAGVVIELKDSTGKTVATTQTDAEGNYRFDNLLPGTYSVVEQQPSGYFEGGATPGSVGGVANGTNLIENITLTSGVNAVNYDFCERPPAEISGVVYVDRDADCVRDSGEEGLQGVLIELINSSGTVVATTTTDANGNYSFTNLQAGEYIVRETQPVGYFHGGQVAGSKGGNDSVADRISAIPVGWGETLTNYNFCEVLPAEISGVVYVDRDNDCVRDSGEEGLAGVLIELIDNTGKVVATTTTDSLGNYSFTNLQAGEYTVRETQPQGYFHGGQVAGSKGGNDSVADRISAIPVGWGETLTNYNFCEVLPAEISGVVYVDRDEDCVRDSGEEGLAGVLIELLDSSGNVVATTTTDATGNYSFTNLKAGEYLVRETQPDGYFHGGQVAGNKGGDDSLADRISAIPVGWGETLTDYDFCELLPSEISGVVYVDNDGDCVQDPNEIGLQGVRVELYDESGRFIAFTTTASDGSYSFGNLPKGVYTVRETQPDGYFHGGQVAGSGGGDDSVADVISQIALASGQSLTRYDFCELPPGSISGKVWSNLDLDQEFDDNEKPIPGVVIELLDESGNVIATTQTDANGCYEFTGLRPGRYQVKEYQPDGYFHGGQTIGTLGGRLIQFDLIGEIDLAGGEHGEDYNFPEVPPVTISGYVFQDGDALVLSEEPDPADLRDYRDGELTDDDTPLAGVTLELRDVFGVPIDPANDQLGGSSSGVIRVTTDENGYYEFVGLRPRIVYSVYQTQPNGFIDSLDTAGTTGGLAINLADFSDPSSLNTFISNLAAGGDPRFDAIFNIQVNPGGTSTSNNFSEIVIEDPPELPPWSYENPSNPAAPLTPIETFDPIVPIAAYGQYYDIAPPMLADDEWEVSWHLSVINGGFPRGQGAESAMVTSVDGRLQVQQATYRNAKDSGNAKVGQLPDSLVQVELSKGRWQILPSGTATLSKSTNDRAIKLGHADATALTGDFDGDGVDEAVLFINGQWFVDLNGDGQWDAGDLWVRLGTELDRPVVGDWDGDGKDDVGIFGRRWQNDAERIRQDPGLPDPANQRRRQLRREDLVHRELTEEEKQQRVLLRGEDGEWLADAVDHVFQYGEQVDTPIAGDWNGDGIDQIGVFRGGQWMLDEDGDGRWTSKDRPKNFGQPGDEPIVGDFNGDGIDEIGVVRGDLWIIDTDGDHRITGNDKQIRVPRPSGVSQPIVGDFDGDDVDDPGYYQAAS</sequence>
<dbReference type="PANTHER" id="PTHR36108:SF13">
    <property type="entry name" value="COLOSSIN-B-RELATED"/>
    <property type="match status" value="1"/>
</dbReference>
<evidence type="ECO:0000256" key="3">
    <source>
        <dbReference type="ARBA" id="ARBA00022525"/>
    </source>
</evidence>
<evidence type="ECO:0000256" key="4">
    <source>
        <dbReference type="ARBA" id="ARBA00022729"/>
    </source>
</evidence>
<dbReference type="PANTHER" id="PTHR36108">
    <property type="entry name" value="COLOSSIN-B-RELATED"/>
    <property type="match status" value="1"/>
</dbReference>
<keyword evidence="4" id="KW-0732">Signal</keyword>